<dbReference type="GO" id="GO:0015833">
    <property type="term" value="P:peptide transport"/>
    <property type="evidence" value="ECO:0007669"/>
    <property type="project" value="TreeGrafter"/>
</dbReference>
<proteinExistence type="predicted"/>
<dbReference type="PANTHER" id="PTHR30290:SF83">
    <property type="entry name" value="ABC TRANSPORTER SUBSTRATE-BINDING PROTEIN"/>
    <property type="match status" value="1"/>
</dbReference>
<sequence length="553" mass="58804">MALSRRSMMLGTAAGGAAALTLAACGGDDSGSGGGSDNGGAAGGSGEPIYANTTEPENPLIPTNTGEVGGGRIITTIFAGLVYYTADGSAENDIAESIESEDNQNWTIKIREGLTYSDGSTPITAGDFVAAWNFGANAANAQLGQYFFEPIEGYADLSAEGVAADATLSGLEVVDDTTFTVRLVSPQSDFPTRLGYSAYMPLPPSAFDDIEAYGENPLANGPYKLDSWSHDQELVLVPNESYDGPRATQNAGITFTVYADPETMYNDLLSDNVDVVDQLPNSALATFEDELGDRAVNDPGAVFQSITLPGYDPNFEGEAGALRRKAISRAIDRQSICDSLFYGTRTPATDFVSPVIPGGGATDIPGAEVLQYDEAEAKKLWDEAEALTPFQGPLTLAYNADGPHAEWVEAVCNSLANTLGIEANPTPFPAFGEMREQVRARSLKGTWRSGWQADYPSAYNFLGPLYGSAAADGNGSNDGDYKNPEFDQLLSDGLAAETEDEAIALWKEAEALLMRDLPVVPLWYQNTIGGYSTLVSNVEYGWDTVPLYHEITK</sequence>
<feature type="domain" description="Solute-binding protein family 5" evidence="3">
    <location>
        <begin position="92"/>
        <end position="470"/>
    </location>
</feature>
<dbReference type="PROSITE" id="PS51257">
    <property type="entry name" value="PROKAR_LIPOPROTEIN"/>
    <property type="match status" value="1"/>
</dbReference>
<feature type="compositionally biased region" description="Polar residues" evidence="1">
    <location>
        <begin position="51"/>
        <end position="66"/>
    </location>
</feature>
<keyword evidence="2" id="KW-0732">Signal</keyword>
<dbReference type="Pfam" id="PF00496">
    <property type="entry name" value="SBP_bac_5"/>
    <property type="match status" value="1"/>
</dbReference>
<gene>
    <name evidence="4" type="ORF">HNR70_001789</name>
</gene>
<dbReference type="InterPro" id="IPR039424">
    <property type="entry name" value="SBP_5"/>
</dbReference>
<evidence type="ECO:0000313" key="4">
    <source>
        <dbReference type="EMBL" id="MBB5831976.1"/>
    </source>
</evidence>
<dbReference type="GO" id="GO:0043190">
    <property type="term" value="C:ATP-binding cassette (ABC) transporter complex"/>
    <property type="evidence" value="ECO:0007669"/>
    <property type="project" value="InterPro"/>
</dbReference>
<feature type="chain" id="PRO_5038766103" evidence="2">
    <location>
        <begin position="24"/>
        <end position="553"/>
    </location>
</feature>
<dbReference type="InterPro" id="IPR000914">
    <property type="entry name" value="SBP_5_dom"/>
</dbReference>
<dbReference type="CDD" id="cd00995">
    <property type="entry name" value="PBP2_NikA_DppA_OppA_like"/>
    <property type="match status" value="1"/>
</dbReference>
<dbReference type="PROSITE" id="PS51318">
    <property type="entry name" value="TAT"/>
    <property type="match status" value="1"/>
</dbReference>
<protein>
    <submittedName>
        <fullName evidence="4">Oligopeptide transport system substrate-binding protein</fullName>
    </submittedName>
</protein>
<organism evidence="4 5">
    <name type="scientific">Brachybacterium aquaticum</name>
    <dbReference type="NCBI Taxonomy" id="1432564"/>
    <lineage>
        <taxon>Bacteria</taxon>
        <taxon>Bacillati</taxon>
        <taxon>Actinomycetota</taxon>
        <taxon>Actinomycetes</taxon>
        <taxon>Micrococcales</taxon>
        <taxon>Dermabacteraceae</taxon>
        <taxon>Brachybacterium</taxon>
    </lineage>
</organism>
<dbReference type="GO" id="GO:1904680">
    <property type="term" value="F:peptide transmembrane transporter activity"/>
    <property type="evidence" value="ECO:0007669"/>
    <property type="project" value="TreeGrafter"/>
</dbReference>
<evidence type="ECO:0000313" key="5">
    <source>
        <dbReference type="Proteomes" id="UP000588158"/>
    </source>
</evidence>
<reference evidence="4 5" key="1">
    <citation type="submission" date="2020-08" db="EMBL/GenBank/DDBJ databases">
        <title>Sequencing the genomes of 1000 actinobacteria strains.</title>
        <authorList>
            <person name="Klenk H.-P."/>
        </authorList>
    </citation>
    <scope>NUCLEOTIDE SEQUENCE [LARGE SCALE GENOMIC DNA]</scope>
    <source>
        <strain evidence="4 5">DSM 28796</strain>
    </source>
</reference>
<feature type="signal peptide" evidence="2">
    <location>
        <begin position="1"/>
        <end position="23"/>
    </location>
</feature>
<evidence type="ECO:0000256" key="2">
    <source>
        <dbReference type="SAM" id="SignalP"/>
    </source>
</evidence>
<keyword evidence="5" id="KW-1185">Reference proteome</keyword>
<feature type="region of interest" description="Disordered" evidence="1">
    <location>
        <begin position="29"/>
        <end position="66"/>
    </location>
</feature>
<dbReference type="RefSeq" id="WP_184325361.1">
    <property type="nucleotide sequence ID" value="NZ_JACHLZ010000001.1"/>
</dbReference>
<evidence type="ECO:0000259" key="3">
    <source>
        <dbReference type="Pfam" id="PF00496"/>
    </source>
</evidence>
<dbReference type="Gene3D" id="3.90.76.10">
    <property type="entry name" value="Dipeptide-binding Protein, Domain 1"/>
    <property type="match status" value="1"/>
</dbReference>
<dbReference type="PANTHER" id="PTHR30290">
    <property type="entry name" value="PERIPLASMIC BINDING COMPONENT OF ABC TRANSPORTER"/>
    <property type="match status" value="1"/>
</dbReference>
<name>A0A841AAV7_9MICO</name>
<accession>A0A841AAV7</accession>
<dbReference type="AlphaFoldDB" id="A0A841AAV7"/>
<dbReference type="InterPro" id="IPR030678">
    <property type="entry name" value="Peptide/Ni-bd"/>
</dbReference>
<dbReference type="Proteomes" id="UP000588158">
    <property type="component" value="Unassembled WGS sequence"/>
</dbReference>
<dbReference type="GO" id="GO:0042597">
    <property type="term" value="C:periplasmic space"/>
    <property type="evidence" value="ECO:0007669"/>
    <property type="project" value="UniProtKB-ARBA"/>
</dbReference>
<dbReference type="EMBL" id="JACHLZ010000001">
    <property type="protein sequence ID" value="MBB5831976.1"/>
    <property type="molecule type" value="Genomic_DNA"/>
</dbReference>
<evidence type="ECO:0000256" key="1">
    <source>
        <dbReference type="SAM" id="MobiDB-lite"/>
    </source>
</evidence>
<feature type="compositionally biased region" description="Gly residues" evidence="1">
    <location>
        <begin position="29"/>
        <end position="46"/>
    </location>
</feature>
<dbReference type="PIRSF" id="PIRSF002741">
    <property type="entry name" value="MppA"/>
    <property type="match status" value="1"/>
</dbReference>
<dbReference type="SUPFAM" id="SSF53850">
    <property type="entry name" value="Periplasmic binding protein-like II"/>
    <property type="match status" value="1"/>
</dbReference>
<comment type="caution">
    <text evidence="4">The sequence shown here is derived from an EMBL/GenBank/DDBJ whole genome shotgun (WGS) entry which is preliminary data.</text>
</comment>
<dbReference type="Gene3D" id="3.10.105.10">
    <property type="entry name" value="Dipeptide-binding Protein, Domain 3"/>
    <property type="match status" value="1"/>
</dbReference>
<dbReference type="InterPro" id="IPR006311">
    <property type="entry name" value="TAT_signal"/>
</dbReference>
<dbReference type="Gene3D" id="3.40.190.10">
    <property type="entry name" value="Periplasmic binding protein-like II"/>
    <property type="match status" value="1"/>
</dbReference>